<dbReference type="EMBL" id="JABSTV010001019">
    <property type="protein sequence ID" value="KAH7985287.1"/>
    <property type="molecule type" value="Genomic_DNA"/>
</dbReference>
<dbReference type="Proteomes" id="UP000821837">
    <property type="component" value="Unassembled WGS sequence"/>
</dbReference>
<evidence type="ECO:0000313" key="3">
    <source>
        <dbReference type="Proteomes" id="UP000821837"/>
    </source>
</evidence>
<dbReference type="AlphaFoldDB" id="A0A9D4TCJ8"/>
<dbReference type="VEuPathDB" id="VectorBase:RSAN_055933"/>
<evidence type="ECO:0000313" key="2">
    <source>
        <dbReference type="EMBL" id="KAH7985287.1"/>
    </source>
</evidence>
<feature type="region of interest" description="Disordered" evidence="1">
    <location>
        <begin position="194"/>
        <end position="214"/>
    </location>
</feature>
<evidence type="ECO:0000256" key="1">
    <source>
        <dbReference type="SAM" id="MobiDB-lite"/>
    </source>
</evidence>
<reference evidence="2" key="2">
    <citation type="submission" date="2021-09" db="EMBL/GenBank/DDBJ databases">
        <authorList>
            <person name="Jia N."/>
            <person name="Wang J."/>
            <person name="Shi W."/>
            <person name="Du L."/>
            <person name="Sun Y."/>
            <person name="Zhan W."/>
            <person name="Jiang J."/>
            <person name="Wang Q."/>
            <person name="Zhang B."/>
            <person name="Ji P."/>
            <person name="Sakyi L.B."/>
            <person name="Cui X."/>
            <person name="Yuan T."/>
            <person name="Jiang B."/>
            <person name="Yang W."/>
            <person name="Lam T.T.-Y."/>
            <person name="Chang Q."/>
            <person name="Ding S."/>
            <person name="Wang X."/>
            <person name="Zhu J."/>
            <person name="Ruan X."/>
            <person name="Zhao L."/>
            <person name="Wei J."/>
            <person name="Que T."/>
            <person name="Du C."/>
            <person name="Cheng J."/>
            <person name="Dai P."/>
            <person name="Han X."/>
            <person name="Huang E."/>
            <person name="Gao Y."/>
            <person name="Liu J."/>
            <person name="Shao H."/>
            <person name="Ye R."/>
            <person name="Li L."/>
            <person name="Wei W."/>
            <person name="Wang X."/>
            <person name="Wang C."/>
            <person name="Huo Q."/>
            <person name="Li W."/>
            <person name="Guo W."/>
            <person name="Chen H."/>
            <person name="Chen S."/>
            <person name="Zhou L."/>
            <person name="Zhou L."/>
            <person name="Ni X."/>
            <person name="Tian J."/>
            <person name="Zhou Y."/>
            <person name="Sheng Y."/>
            <person name="Liu T."/>
            <person name="Pan Y."/>
            <person name="Xia L."/>
            <person name="Li J."/>
            <person name="Zhao F."/>
            <person name="Cao W."/>
        </authorList>
    </citation>
    <scope>NUCLEOTIDE SEQUENCE</scope>
    <source>
        <strain evidence="2">Rsan-2018</strain>
        <tissue evidence="2">Larvae</tissue>
    </source>
</reference>
<dbReference type="PANTHER" id="PTHR48257">
    <property type="match status" value="1"/>
</dbReference>
<sequence>MGVMRAVQLFSAAVIGALNYLKDQAGHTCDLVFASAGPTIDFMKMMQKWFTLMDVSNFQQYIHSNNEDARPFTDVEDPRLEWLKTVFLGYIEDLKNESSAGNFFSKETYHALVFATKSNADCIRHLLTVKHFRLVLTRKMSSDPIESLFGFLRRSSGCNDMLDVKSAVCGLEKMLKTGIVAASKESNVQSSTSFASRQLLPSQQSPTTNPGADDKILDVEVTTLKEHCLSEGTCPTNPDVASVAMVGGFIVRAASESLSCQDCIALLQGPKADTPLLGLIAHQNRGGLLYPSQELTKLLVGLRKFVDCVLAHRRRITKPLQVCVKRSVELLAVLPILSCGNADIDHRKQLFELISKNHDTTRRQTTVPPAAVMIVSVASATARRLSKTEGRPAPLGARAIPQASLI</sequence>
<reference evidence="2" key="1">
    <citation type="journal article" date="2020" name="Cell">
        <title>Large-Scale Comparative Analyses of Tick Genomes Elucidate Their Genetic Diversity and Vector Capacities.</title>
        <authorList>
            <consortium name="Tick Genome and Microbiome Consortium (TIGMIC)"/>
            <person name="Jia N."/>
            <person name="Wang J."/>
            <person name="Shi W."/>
            <person name="Du L."/>
            <person name="Sun Y."/>
            <person name="Zhan W."/>
            <person name="Jiang J.F."/>
            <person name="Wang Q."/>
            <person name="Zhang B."/>
            <person name="Ji P."/>
            <person name="Bell-Sakyi L."/>
            <person name="Cui X.M."/>
            <person name="Yuan T.T."/>
            <person name="Jiang B.G."/>
            <person name="Yang W.F."/>
            <person name="Lam T.T."/>
            <person name="Chang Q.C."/>
            <person name="Ding S.J."/>
            <person name="Wang X.J."/>
            <person name="Zhu J.G."/>
            <person name="Ruan X.D."/>
            <person name="Zhao L."/>
            <person name="Wei J.T."/>
            <person name="Ye R.Z."/>
            <person name="Que T.C."/>
            <person name="Du C.H."/>
            <person name="Zhou Y.H."/>
            <person name="Cheng J.X."/>
            <person name="Dai P.F."/>
            <person name="Guo W.B."/>
            <person name="Han X.H."/>
            <person name="Huang E.J."/>
            <person name="Li L.F."/>
            <person name="Wei W."/>
            <person name="Gao Y.C."/>
            <person name="Liu J.Z."/>
            <person name="Shao H.Z."/>
            <person name="Wang X."/>
            <person name="Wang C.C."/>
            <person name="Yang T.C."/>
            <person name="Huo Q.B."/>
            <person name="Li W."/>
            <person name="Chen H.Y."/>
            <person name="Chen S.E."/>
            <person name="Zhou L.G."/>
            <person name="Ni X.B."/>
            <person name="Tian J.H."/>
            <person name="Sheng Y."/>
            <person name="Liu T."/>
            <person name="Pan Y.S."/>
            <person name="Xia L.Y."/>
            <person name="Li J."/>
            <person name="Zhao F."/>
            <person name="Cao W.C."/>
        </authorList>
    </citation>
    <scope>NUCLEOTIDE SEQUENCE</scope>
    <source>
        <strain evidence="2">Rsan-2018</strain>
    </source>
</reference>
<feature type="compositionally biased region" description="Polar residues" evidence="1">
    <location>
        <begin position="194"/>
        <end position="210"/>
    </location>
</feature>
<comment type="caution">
    <text evidence="2">The sequence shown here is derived from an EMBL/GenBank/DDBJ whole genome shotgun (WGS) entry which is preliminary data.</text>
</comment>
<evidence type="ECO:0008006" key="4">
    <source>
        <dbReference type="Google" id="ProtNLM"/>
    </source>
</evidence>
<organism evidence="2 3">
    <name type="scientific">Rhipicephalus sanguineus</name>
    <name type="common">Brown dog tick</name>
    <name type="synonym">Ixodes sanguineus</name>
    <dbReference type="NCBI Taxonomy" id="34632"/>
    <lineage>
        <taxon>Eukaryota</taxon>
        <taxon>Metazoa</taxon>
        <taxon>Ecdysozoa</taxon>
        <taxon>Arthropoda</taxon>
        <taxon>Chelicerata</taxon>
        <taxon>Arachnida</taxon>
        <taxon>Acari</taxon>
        <taxon>Parasitiformes</taxon>
        <taxon>Ixodida</taxon>
        <taxon>Ixodoidea</taxon>
        <taxon>Ixodidae</taxon>
        <taxon>Rhipicephalinae</taxon>
        <taxon>Rhipicephalus</taxon>
        <taxon>Rhipicephalus</taxon>
    </lineage>
</organism>
<accession>A0A9D4TCJ8</accession>
<keyword evidence="3" id="KW-1185">Reference proteome</keyword>
<gene>
    <name evidence="2" type="ORF">HPB52_024209</name>
</gene>
<name>A0A9D4TCJ8_RHISA</name>
<dbReference type="PANTHER" id="PTHR48257:SF1">
    <property type="match status" value="1"/>
</dbReference>
<proteinExistence type="predicted"/>
<protein>
    <recommendedName>
        <fullName evidence="4">Transposable element P transposase</fullName>
    </recommendedName>
</protein>